<accession>A0AAN8K3I6</accession>
<reference evidence="3 4" key="1">
    <citation type="submission" date="2024-01" db="EMBL/GenBank/DDBJ databases">
        <title>The genome of the rayed Mediterranean limpet Patella caerulea (Linnaeus, 1758).</title>
        <authorList>
            <person name="Anh-Thu Weber A."/>
            <person name="Halstead-Nussloch G."/>
        </authorList>
    </citation>
    <scope>NUCLEOTIDE SEQUENCE [LARGE SCALE GENOMIC DNA]</scope>
    <source>
        <strain evidence="3">AATW-2023a</strain>
        <tissue evidence="3">Whole specimen</tissue>
    </source>
</reference>
<keyword evidence="1" id="KW-0472">Membrane</keyword>
<sequence>MALSLLQVMQTKCQLLTALMILVLANLKRIDSDNPFPGINSQNRDIANDTIISVQSTMESQPKTATMELYNSFMAQEIQRAQLFNNAINRKILSIPDSFDVLQEHDNNNNEQMFSKRRWIKHHSYLLRRPRSTVYRKRFARLKHRDIENNINETIIKRNVMPKTMNTSKANNLDTHNKYNESHIQKHLHQLYINRLVALDAERAYLCLVFLILVLIAAAWMAGICRTRKESYWNVVDFEQSQPLTTVKDAILRKSRYLPMFADFYRNRIRRNEYI</sequence>
<name>A0AAN8K3I6_PATCE</name>
<comment type="caution">
    <text evidence="3">The sequence shown here is derived from an EMBL/GenBank/DDBJ whole genome shotgun (WGS) entry which is preliminary data.</text>
</comment>
<feature type="transmembrane region" description="Helical" evidence="1">
    <location>
        <begin position="203"/>
        <end position="222"/>
    </location>
</feature>
<keyword evidence="2" id="KW-0732">Signal</keyword>
<dbReference type="EMBL" id="JAZGQO010000006">
    <property type="protein sequence ID" value="KAK6183739.1"/>
    <property type="molecule type" value="Genomic_DNA"/>
</dbReference>
<evidence type="ECO:0000256" key="1">
    <source>
        <dbReference type="SAM" id="Phobius"/>
    </source>
</evidence>
<keyword evidence="4" id="KW-1185">Reference proteome</keyword>
<dbReference type="AlphaFoldDB" id="A0AAN8K3I6"/>
<keyword evidence="1" id="KW-0812">Transmembrane</keyword>
<feature type="chain" id="PRO_5042889725" evidence="2">
    <location>
        <begin position="33"/>
        <end position="275"/>
    </location>
</feature>
<feature type="signal peptide" evidence="2">
    <location>
        <begin position="1"/>
        <end position="32"/>
    </location>
</feature>
<evidence type="ECO:0000313" key="3">
    <source>
        <dbReference type="EMBL" id="KAK6183739.1"/>
    </source>
</evidence>
<protein>
    <submittedName>
        <fullName evidence="3">Uncharacterized protein</fullName>
    </submittedName>
</protein>
<evidence type="ECO:0000313" key="4">
    <source>
        <dbReference type="Proteomes" id="UP001347796"/>
    </source>
</evidence>
<keyword evidence="1" id="KW-1133">Transmembrane helix</keyword>
<proteinExistence type="predicted"/>
<organism evidence="3 4">
    <name type="scientific">Patella caerulea</name>
    <name type="common">Rayed Mediterranean limpet</name>
    <dbReference type="NCBI Taxonomy" id="87958"/>
    <lineage>
        <taxon>Eukaryota</taxon>
        <taxon>Metazoa</taxon>
        <taxon>Spiralia</taxon>
        <taxon>Lophotrochozoa</taxon>
        <taxon>Mollusca</taxon>
        <taxon>Gastropoda</taxon>
        <taxon>Patellogastropoda</taxon>
        <taxon>Patelloidea</taxon>
        <taxon>Patellidae</taxon>
        <taxon>Patella</taxon>
    </lineage>
</organism>
<gene>
    <name evidence="3" type="ORF">SNE40_006347</name>
</gene>
<evidence type="ECO:0000256" key="2">
    <source>
        <dbReference type="SAM" id="SignalP"/>
    </source>
</evidence>
<dbReference type="Proteomes" id="UP001347796">
    <property type="component" value="Unassembled WGS sequence"/>
</dbReference>